<evidence type="ECO:0000256" key="17">
    <source>
        <dbReference type="ARBA" id="ARBA00040495"/>
    </source>
</evidence>
<dbReference type="Gene3D" id="3.30.559.70">
    <property type="entry name" value="Choline/Carnitine o-acyltransferase, domain 2"/>
    <property type="match status" value="1"/>
</dbReference>
<name>A0A8J6LDI6_TENMO</name>
<comment type="caution">
    <text evidence="22">The sequence shown here is derived from an EMBL/GenBank/DDBJ whole genome shotgun (WGS) entry which is preliminary data.</text>
</comment>
<evidence type="ECO:0000256" key="15">
    <source>
        <dbReference type="ARBA" id="ARBA00023315"/>
    </source>
</evidence>
<dbReference type="InterPro" id="IPR042572">
    <property type="entry name" value="Carn_acyl_trans_N"/>
</dbReference>
<keyword evidence="6" id="KW-1003">Cell membrane</keyword>
<keyword evidence="13 20" id="KW-0472">Membrane</keyword>
<evidence type="ECO:0000256" key="1">
    <source>
        <dbReference type="ARBA" id="ARBA00004236"/>
    </source>
</evidence>
<dbReference type="InterPro" id="IPR042231">
    <property type="entry name" value="Cho/carn_acyl_trans_2"/>
</dbReference>
<proteinExistence type="inferred from homology"/>
<accession>A0A8J6LDI6</accession>
<dbReference type="GO" id="GO:0016406">
    <property type="term" value="F:carnitine O-acyltransferase activity"/>
    <property type="evidence" value="ECO:0007669"/>
    <property type="project" value="UniProtKB-ARBA"/>
</dbReference>
<dbReference type="UniPathway" id="UPA00659"/>
<dbReference type="PANTHER" id="PTHR22589:SF14">
    <property type="entry name" value="CHOLINE O-ACETYLTRANSFERASE"/>
    <property type="match status" value="1"/>
</dbReference>
<dbReference type="EC" id="2.3.1.6" evidence="16"/>
<feature type="domain" description="Choline/carnitine acyltransferase" evidence="21">
    <location>
        <begin position="198"/>
        <end position="750"/>
    </location>
</feature>
<dbReference type="GO" id="GO:0043005">
    <property type="term" value="C:neuron projection"/>
    <property type="evidence" value="ECO:0007669"/>
    <property type="project" value="TreeGrafter"/>
</dbReference>
<evidence type="ECO:0000256" key="14">
    <source>
        <dbReference type="ARBA" id="ARBA00023180"/>
    </source>
</evidence>
<dbReference type="GO" id="GO:0004102">
    <property type="term" value="F:choline O-acetyltransferase activity"/>
    <property type="evidence" value="ECO:0007669"/>
    <property type="project" value="UniProtKB-EC"/>
</dbReference>
<comment type="similarity">
    <text evidence="4">Belongs to the CD36 family.</text>
</comment>
<evidence type="ECO:0000256" key="7">
    <source>
        <dbReference type="ARBA" id="ARBA00022679"/>
    </source>
</evidence>
<comment type="similarity">
    <text evidence="3">Belongs to the carnitine/choline acetyltransferase family.</text>
</comment>
<evidence type="ECO:0000313" key="22">
    <source>
        <dbReference type="EMBL" id="KAH0809031.1"/>
    </source>
</evidence>
<evidence type="ECO:0000256" key="10">
    <source>
        <dbReference type="ARBA" id="ARBA00022979"/>
    </source>
</evidence>
<feature type="transmembrane region" description="Helical" evidence="20">
    <location>
        <begin position="1409"/>
        <end position="1432"/>
    </location>
</feature>
<dbReference type="SUPFAM" id="SSF52777">
    <property type="entry name" value="CoA-dependent acyltransferases"/>
    <property type="match status" value="3"/>
</dbReference>
<keyword evidence="5" id="KW-0813">Transport</keyword>
<evidence type="ECO:0000256" key="3">
    <source>
        <dbReference type="ARBA" id="ARBA00005232"/>
    </source>
</evidence>
<comment type="pathway">
    <text evidence="2">Lipid metabolism; fatty acid beta-oxidation.</text>
</comment>
<evidence type="ECO:0000256" key="12">
    <source>
        <dbReference type="ARBA" id="ARBA00023098"/>
    </source>
</evidence>
<evidence type="ECO:0000256" key="18">
    <source>
        <dbReference type="ARBA" id="ARBA00048999"/>
    </source>
</evidence>
<keyword evidence="12" id="KW-0443">Lipid metabolism</keyword>
<evidence type="ECO:0000256" key="11">
    <source>
        <dbReference type="ARBA" id="ARBA00022989"/>
    </source>
</evidence>
<dbReference type="InterPro" id="IPR023213">
    <property type="entry name" value="CAT-like_dom_sf"/>
</dbReference>
<feature type="active site" description="Proton acceptor" evidence="19">
    <location>
        <position position="468"/>
    </location>
</feature>
<dbReference type="GO" id="GO:0005886">
    <property type="term" value="C:plasma membrane"/>
    <property type="evidence" value="ECO:0007669"/>
    <property type="project" value="UniProtKB-SubCell"/>
</dbReference>
<dbReference type="Proteomes" id="UP000719412">
    <property type="component" value="Unassembled WGS sequence"/>
</dbReference>
<dbReference type="PROSITE" id="PS00440">
    <property type="entry name" value="ACYLTRANSF_C_2"/>
    <property type="match status" value="1"/>
</dbReference>
<dbReference type="EMBL" id="JABDTM020028387">
    <property type="protein sequence ID" value="KAH0809031.1"/>
    <property type="molecule type" value="Genomic_DNA"/>
</dbReference>
<feature type="transmembrane region" description="Helical" evidence="20">
    <location>
        <begin position="945"/>
        <end position="969"/>
    </location>
</feature>
<feature type="transmembrane region" description="Helical" evidence="20">
    <location>
        <begin position="1383"/>
        <end position="1403"/>
    </location>
</feature>
<reference evidence="22" key="2">
    <citation type="submission" date="2021-08" db="EMBL/GenBank/DDBJ databases">
        <authorList>
            <person name="Eriksson T."/>
        </authorList>
    </citation>
    <scope>NUCLEOTIDE SEQUENCE</scope>
    <source>
        <strain evidence="22">Stoneville</strain>
        <tissue evidence="22">Whole head</tissue>
    </source>
</reference>
<keyword evidence="11 20" id="KW-1133">Transmembrane helix</keyword>
<dbReference type="GO" id="GO:0007274">
    <property type="term" value="P:neuromuscular synaptic transmission"/>
    <property type="evidence" value="ECO:0007669"/>
    <property type="project" value="TreeGrafter"/>
</dbReference>
<dbReference type="Gene3D" id="3.30.559.10">
    <property type="entry name" value="Chloramphenicol acetyltransferase-like domain"/>
    <property type="match status" value="1"/>
</dbReference>
<keyword evidence="23" id="KW-1185">Reference proteome</keyword>
<keyword evidence="15" id="KW-0012">Acyltransferase</keyword>
<evidence type="ECO:0000256" key="19">
    <source>
        <dbReference type="PIRSR" id="PIRSR600542-1"/>
    </source>
</evidence>
<evidence type="ECO:0000313" key="23">
    <source>
        <dbReference type="Proteomes" id="UP000719412"/>
    </source>
</evidence>
<sequence length="1468" mass="165978">MLIGVSPPFNPCSRGCIPCDFPVHEYMDDSETELRESSREAPLPKLPVPSLEQTMDKYEYTMRPLLNTEEQRKLKHLIEKFSGPGCLGRQLQLYLLDRQEKMDNWVSVCPKLFTVCRGGKYQVRKKEILVGIFCVEGQRCETWKKSECRNPARTCTSWVAANHGERLDASVLPRTTIQSHQTPCFHKTMGDIIQLFRKNETNFYAYDYWMDDMYLNNPIPLPVNSNPGMVFPPRKFTTILDVARFTARLLDATLDHKATLDKRQLPVEKATSREPGQPLCMAQYYRILGSCRIPGTLKDSQFVYGDAHKAESHVIVICRSQLYCVPVQASDRGRLSEDEICAQLLHILDDAPCLASPPPVGLLTGWKRPLWAEVRDNLMKNERNRRNLDLIAKALLVVCLDEGLGSGFNCRLQRGGKGHSAGHRDETNLAVQMIHGGGSTYDSANRWFDKTIQLIVSGDGACGLCYEHSHAEGIAVIQLVEKLWQHADSQPASSEVPSASGHLPPPERLEWVLEQRDFAKIEEAALDVDNLVKDLDFQVFRYTNYGKDFIKSCKVSPDVYIQLALQLAYYRLYGKLTATYESASTRRYRLGRVDCIRSASPEALAWVAAMAQPKEDDEAGKKVTFHLVSDEEKLKLWRDAVKQQTSEMVDNILGQGIDIHLLGLREAAKETSPTAAHPLPDLFTDYTYKLANKFLLSTSQVATSTDSFMGYGPVEPDGYGASYNPKSDHIVFCLSAFWSSENTFQSGFLSILYSIGSKPLQIWDKKVKNGHIKRITDEDIQSLVLEVVGCNVSTTYITCPADPRKTLGIKLPYLVMIVKNLKKYFTFEVQILDDKNVRRRFRASNYQSTTRVKPFICTMPMRLDEGWNQIQFNVADFTRRAYGTNYVETLRVQVHANCRIRRVYFSDRLYSEDELPAEFKESSLWKNICSELVRVSLVLGLLKKFVGGLLLLLLLGAIMSCCSYLMFVYQPVQLIIKKVATLAPGSIFLKLWSEPPYDVFIDAFIFNVTNKDEFLAGKEKMKVEQVGPYVYQEGLLNKNATFNEDGTMTFEPRRFLTFRRDLSIGDPDQDFIISPNIPLLGITASLQDSSMFTNLAVAAISNGLNSQSFINITIAQYLWGYDDRLVTLAHKAIPSWINFDRFGILDRLMALDNASNVVTLNMKPELGLASPILTETERLAVYHIHRWNGSPGLKQWGYVETNGTVKENSRCNMVEGAFEGTVFPPNMKANTSVKLYRRAFCRPVPFVYKNKTVSRAGFTGLTYEVDNLFLATPEENPDNACYCVKGKCLPKGLGSLSPCYYDIPIAISQPHFLNSDPMLLEQVVGMNPKEELHQSSFILHPELGIALEANLRIQINLDMGQTKYNPRTKPFNGMVLPLFWLQLRLGEIPNGIYTLITLLFYVLPVIQEVLIYLLGLGGLALMSGSALFSLFFNKDEPNGRLSFRGDYSPIPIIPINSPYFKPELRILK</sequence>
<dbReference type="GO" id="GO:0045202">
    <property type="term" value="C:synapse"/>
    <property type="evidence" value="ECO:0007669"/>
    <property type="project" value="GOC"/>
</dbReference>
<gene>
    <name evidence="22" type="ORF">GEV33_013761</name>
</gene>
<dbReference type="PROSITE" id="PS00439">
    <property type="entry name" value="ACYLTRANSF_C_1"/>
    <property type="match status" value="1"/>
</dbReference>
<evidence type="ECO:0000256" key="8">
    <source>
        <dbReference type="ARBA" id="ARBA00022692"/>
    </source>
</evidence>
<protein>
    <recommendedName>
        <fullName evidence="17">Choline O-acetyltransferase</fullName>
        <ecNumber evidence="16">2.3.1.6</ecNumber>
    </recommendedName>
</protein>
<keyword evidence="9" id="KW-0276">Fatty acid metabolism</keyword>
<evidence type="ECO:0000256" key="5">
    <source>
        <dbReference type="ARBA" id="ARBA00022448"/>
    </source>
</evidence>
<dbReference type="GO" id="GO:0005737">
    <property type="term" value="C:cytoplasm"/>
    <property type="evidence" value="ECO:0007669"/>
    <property type="project" value="TreeGrafter"/>
</dbReference>
<evidence type="ECO:0000259" key="21">
    <source>
        <dbReference type="Pfam" id="PF00755"/>
    </source>
</evidence>
<dbReference type="PRINTS" id="PR01609">
    <property type="entry name" value="CD36FAMILY"/>
</dbReference>
<dbReference type="Gene3D" id="1.10.275.20">
    <property type="entry name" value="Choline/Carnitine o-acyltransferase"/>
    <property type="match status" value="1"/>
</dbReference>
<evidence type="ECO:0000256" key="4">
    <source>
        <dbReference type="ARBA" id="ARBA00010532"/>
    </source>
</evidence>
<dbReference type="InterPro" id="IPR002159">
    <property type="entry name" value="CD36_fam"/>
</dbReference>
<keyword evidence="8 20" id="KW-0812">Transmembrane</keyword>
<evidence type="ECO:0000256" key="2">
    <source>
        <dbReference type="ARBA" id="ARBA00005005"/>
    </source>
</evidence>
<organism evidence="22 23">
    <name type="scientific">Tenebrio molitor</name>
    <name type="common">Yellow mealworm beetle</name>
    <dbReference type="NCBI Taxonomy" id="7067"/>
    <lineage>
        <taxon>Eukaryota</taxon>
        <taxon>Metazoa</taxon>
        <taxon>Ecdysozoa</taxon>
        <taxon>Arthropoda</taxon>
        <taxon>Hexapoda</taxon>
        <taxon>Insecta</taxon>
        <taxon>Pterygota</taxon>
        <taxon>Neoptera</taxon>
        <taxon>Endopterygota</taxon>
        <taxon>Coleoptera</taxon>
        <taxon>Polyphaga</taxon>
        <taxon>Cucujiformia</taxon>
        <taxon>Tenebrionidae</taxon>
        <taxon>Tenebrio</taxon>
    </lineage>
</organism>
<dbReference type="Pfam" id="PF01130">
    <property type="entry name" value="CD36"/>
    <property type="match status" value="1"/>
</dbReference>
<dbReference type="Pfam" id="PF00755">
    <property type="entry name" value="Carn_acyltransf"/>
    <property type="match status" value="2"/>
</dbReference>
<evidence type="ECO:0000256" key="6">
    <source>
        <dbReference type="ARBA" id="ARBA00022475"/>
    </source>
</evidence>
<dbReference type="InterPro" id="IPR000542">
    <property type="entry name" value="Carn_acyl_trans"/>
</dbReference>
<keyword evidence="7" id="KW-0808">Transferase</keyword>
<comment type="subcellular location">
    <subcellularLocation>
        <location evidence="1">Cell membrane</location>
    </subcellularLocation>
</comment>
<reference evidence="22" key="1">
    <citation type="journal article" date="2020" name="J Insects Food Feed">
        <title>The yellow mealworm (Tenebrio molitor) genome: a resource for the emerging insects as food and feed industry.</title>
        <authorList>
            <person name="Eriksson T."/>
            <person name="Andere A."/>
            <person name="Kelstrup H."/>
            <person name="Emery V."/>
            <person name="Picard C."/>
        </authorList>
    </citation>
    <scope>NUCLEOTIDE SEQUENCE</scope>
    <source>
        <strain evidence="22">Stoneville</strain>
        <tissue evidence="22">Whole head</tissue>
    </source>
</reference>
<dbReference type="FunFam" id="3.30.559.70:FF:000011">
    <property type="entry name" value="Choline O-acetyltransferase"/>
    <property type="match status" value="1"/>
</dbReference>
<comment type="catalytic activity">
    <reaction evidence="18">
        <text>4,8-dimethylnonanoyl-CoA + (R)-carnitine = O-4,8-dimethylnonanoyl-(R)-carnitine + CoA</text>
        <dbReference type="Rhea" id="RHEA:44860"/>
        <dbReference type="ChEBI" id="CHEBI:16347"/>
        <dbReference type="ChEBI" id="CHEBI:57287"/>
        <dbReference type="ChEBI" id="CHEBI:77061"/>
        <dbReference type="ChEBI" id="CHEBI:84654"/>
    </reaction>
</comment>
<evidence type="ECO:0000256" key="20">
    <source>
        <dbReference type="SAM" id="Phobius"/>
    </source>
</evidence>
<evidence type="ECO:0000256" key="9">
    <source>
        <dbReference type="ARBA" id="ARBA00022832"/>
    </source>
</evidence>
<evidence type="ECO:0000256" key="13">
    <source>
        <dbReference type="ARBA" id="ARBA00023136"/>
    </source>
</evidence>
<dbReference type="PANTHER" id="PTHR22589">
    <property type="entry name" value="CARNITINE O-ACYLTRANSFERASE"/>
    <property type="match status" value="1"/>
</dbReference>
<keyword evidence="10" id="KW-0530">Neurotransmitter biosynthesis</keyword>
<feature type="domain" description="Choline/carnitine acyltransferase" evidence="21">
    <location>
        <begin position="46"/>
        <end position="107"/>
    </location>
</feature>
<dbReference type="GO" id="GO:0008292">
    <property type="term" value="P:acetylcholine biosynthetic process"/>
    <property type="evidence" value="ECO:0007669"/>
    <property type="project" value="TreeGrafter"/>
</dbReference>
<dbReference type="GO" id="GO:0006635">
    <property type="term" value="P:fatty acid beta-oxidation"/>
    <property type="evidence" value="ECO:0007669"/>
    <property type="project" value="UniProtKB-UniPathway"/>
</dbReference>
<keyword evidence="14" id="KW-0325">Glycoprotein</keyword>
<dbReference type="InterPro" id="IPR039551">
    <property type="entry name" value="Cho/carn_acyl_trans"/>
</dbReference>
<evidence type="ECO:0000256" key="16">
    <source>
        <dbReference type="ARBA" id="ARBA00039091"/>
    </source>
</evidence>